<organism evidence="3 4">
    <name type="scientific">Nesterenkonia massiliensis</name>
    <dbReference type="NCBI Taxonomy" id="1232429"/>
    <lineage>
        <taxon>Bacteria</taxon>
        <taxon>Bacillati</taxon>
        <taxon>Actinomycetota</taxon>
        <taxon>Actinomycetes</taxon>
        <taxon>Micrococcales</taxon>
        <taxon>Micrococcaceae</taxon>
        <taxon>Nesterenkonia</taxon>
    </lineage>
</organism>
<evidence type="ECO:0000256" key="1">
    <source>
        <dbReference type="ARBA" id="ARBA00010790"/>
    </source>
</evidence>
<dbReference type="RefSeq" id="WP_260073238.1">
    <property type="nucleotide sequence ID" value="NZ_JALXMO010000019.1"/>
</dbReference>
<keyword evidence="4" id="KW-1185">Reference proteome</keyword>
<gene>
    <name evidence="3" type="ORF">M3B43_08025</name>
</gene>
<dbReference type="PANTHER" id="PTHR11552:SF152">
    <property type="entry name" value="OXIDASE (CODA), PUTATIVE (AFU_ORTHOLOGUE AFUA_8G04090)-RELATED"/>
    <property type="match status" value="1"/>
</dbReference>
<dbReference type="SUPFAM" id="SSF51905">
    <property type="entry name" value="FAD/NAD(P)-binding domain"/>
    <property type="match status" value="1"/>
</dbReference>
<dbReference type="Pfam" id="PF00732">
    <property type="entry name" value="GMC_oxred_N"/>
    <property type="match status" value="1"/>
</dbReference>
<proteinExistence type="inferred from homology"/>
<comment type="caution">
    <text evidence="3">The sequence shown here is derived from an EMBL/GenBank/DDBJ whole genome shotgun (WGS) entry which is preliminary data.</text>
</comment>
<evidence type="ECO:0000259" key="2">
    <source>
        <dbReference type="PROSITE" id="PS00624"/>
    </source>
</evidence>
<accession>A0ABT2HRF7</accession>
<dbReference type="Gene3D" id="3.50.50.60">
    <property type="entry name" value="FAD/NAD(P)-binding domain"/>
    <property type="match status" value="1"/>
</dbReference>
<dbReference type="InterPro" id="IPR007867">
    <property type="entry name" value="GMC_OxRtase_C"/>
</dbReference>
<dbReference type="SUPFAM" id="SSF54373">
    <property type="entry name" value="FAD-linked reductases, C-terminal domain"/>
    <property type="match status" value="1"/>
</dbReference>
<feature type="domain" description="Glucose-methanol-choline oxidoreductase N-terminal" evidence="2">
    <location>
        <begin position="278"/>
        <end position="292"/>
    </location>
</feature>
<dbReference type="InterPro" id="IPR012132">
    <property type="entry name" value="GMC_OxRdtase"/>
</dbReference>
<dbReference type="InterPro" id="IPR036188">
    <property type="entry name" value="FAD/NAD-bd_sf"/>
</dbReference>
<reference evidence="3 4" key="1">
    <citation type="submission" date="2022-04" db="EMBL/GenBank/DDBJ databases">
        <title>Human microbiome associated bacterial genomes.</title>
        <authorList>
            <person name="Sandstrom S."/>
            <person name="Salamzade R."/>
            <person name="Kalan L.R."/>
        </authorList>
    </citation>
    <scope>NUCLEOTIDE SEQUENCE [LARGE SCALE GENOMIC DNA]</scope>
    <source>
        <strain evidence="4">p3-SID767</strain>
    </source>
</reference>
<protein>
    <submittedName>
        <fullName evidence="3">GMC family oxidoreductase N-terminal domain-containing protein</fullName>
    </submittedName>
</protein>
<dbReference type="Gene3D" id="3.30.410.40">
    <property type="match status" value="1"/>
</dbReference>
<dbReference type="Proteomes" id="UP001205046">
    <property type="component" value="Unassembled WGS sequence"/>
</dbReference>
<dbReference type="EMBL" id="JALXMO010000019">
    <property type="protein sequence ID" value="MCT1607272.1"/>
    <property type="molecule type" value="Genomic_DNA"/>
</dbReference>
<dbReference type="InterPro" id="IPR000172">
    <property type="entry name" value="GMC_OxRdtase_N"/>
</dbReference>
<sequence>MTTNRLSPTVASNTVEETFDYVVVGGGSAGAAVAARLSEDPNVTVALLEAGPTDVDKDVVLQLNRWMELLESGYDWDYPIEPQKNGNSHMRHARAKVLGGCSSHNSCIAFWAPKEDMDEWEKLGAQGWNAESTYPLFKRLETNDQATGEPGDIHGDAGPVHLMQIPPKDPCGVALLEACQQQGIPTVQFNTDETVVKGANFFQVNRREDGTRASSSVSYIHPILDRENFTLLTDTWVKEILFDDDGGVPRATGVSVVNNAFGRASAIRASKEVVISAGAIDSPKLLMLSGIGPAEHLQEHGIDVRVDSPGVGRHLQDHPEAVIAWEAKQPMVEDSTQWWEIGIFADTLEGSGASDRPGRPDLMMHYGSVPFDMHTLRQGYPTSDNTFCLTPNITHAKSRGTVRLRSRDYRDKPMVDPQYFTDPDGHDMRVAVAGIKLAREIVAQPAMAEWAGEELFPGKDVQTDEQIADYVQRTHNTVYHPAGTVRMGAADDVMSPLTPDLRVKGVQGLRVADASVMPELTTVNPNITTMMIGERCADLIKAG</sequence>
<evidence type="ECO:0000313" key="4">
    <source>
        <dbReference type="Proteomes" id="UP001205046"/>
    </source>
</evidence>
<dbReference type="Pfam" id="PF05199">
    <property type="entry name" value="GMC_oxred_C"/>
    <property type="match status" value="1"/>
</dbReference>
<comment type="similarity">
    <text evidence="1">Belongs to the GMC oxidoreductase family.</text>
</comment>
<evidence type="ECO:0000313" key="3">
    <source>
        <dbReference type="EMBL" id="MCT1607272.1"/>
    </source>
</evidence>
<dbReference type="PROSITE" id="PS00624">
    <property type="entry name" value="GMC_OXRED_2"/>
    <property type="match status" value="1"/>
</dbReference>
<dbReference type="PANTHER" id="PTHR11552">
    <property type="entry name" value="GLUCOSE-METHANOL-CHOLINE GMC OXIDOREDUCTASE"/>
    <property type="match status" value="1"/>
</dbReference>
<dbReference type="PIRSF" id="PIRSF000137">
    <property type="entry name" value="Alcohol_oxidase"/>
    <property type="match status" value="1"/>
</dbReference>
<name>A0ABT2HRF7_9MICC</name>